<dbReference type="OrthoDB" id="9802264at2"/>
<dbReference type="Pfam" id="PF08352">
    <property type="entry name" value="oligo_HPY"/>
    <property type="match status" value="1"/>
</dbReference>
<dbReference type="SUPFAM" id="SSF52540">
    <property type="entry name" value="P-loop containing nucleoside triphosphate hydrolases"/>
    <property type="match status" value="1"/>
</dbReference>
<sequence>MALTDTVAPAAAPLLEVRDLTKTFHVHRDGKRYRVQAVDGISLTVRRGEVLGIVGESGCGKTTVGRSIMGLTRADGGEVIFGGGDLLKAHGAALRTARLKLRMVFQDPYASLNPRRTVGDSVAETGDIHGLFKSRKARAEQVGEALTQVGLDPSFAPRYPHELSGGQRQRVGIARAILPVPDLIIADEPVSALDVSIQAQVLNLLADLKARLGLTMMFISHDLGVVAKISDRVAVLYMGHVVELGDGPSLFAAAQHPYTQMLIASVPRIDPSKRVTGAVERGEPPSRFQQIEGCPFQDRCPKRTDVCRTMPPLRATTPGHQVACHHA</sequence>
<organism evidence="7 8">
    <name type="scientific">Acuticoccus sediminis</name>
    <dbReference type="NCBI Taxonomy" id="2184697"/>
    <lineage>
        <taxon>Bacteria</taxon>
        <taxon>Pseudomonadati</taxon>
        <taxon>Pseudomonadota</taxon>
        <taxon>Alphaproteobacteria</taxon>
        <taxon>Hyphomicrobiales</taxon>
        <taxon>Amorphaceae</taxon>
        <taxon>Acuticoccus</taxon>
    </lineage>
</organism>
<evidence type="ECO:0000256" key="5">
    <source>
        <dbReference type="ARBA" id="ARBA00022840"/>
    </source>
</evidence>
<dbReference type="PANTHER" id="PTHR43776">
    <property type="entry name" value="TRANSPORT ATP-BINDING PROTEIN"/>
    <property type="match status" value="1"/>
</dbReference>
<reference evidence="7 8" key="1">
    <citation type="submission" date="2018-05" db="EMBL/GenBank/DDBJ databases">
        <title>Acuticoccus sediminis sp. nov., isolated from deep-sea sediment of Indian Ocean.</title>
        <authorList>
            <person name="Liu X."/>
            <person name="Lai Q."/>
            <person name="Du Y."/>
            <person name="Sun F."/>
            <person name="Zhang X."/>
            <person name="Wang S."/>
            <person name="Shao Z."/>
        </authorList>
    </citation>
    <scope>NUCLEOTIDE SEQUENCE [LARGE SCALE GENOMIC DNA]</scope>
    <source>
        <strain evidence="7 8">PTG4-2</strain>
    </source>
</reference>
<comment type="subcellular location">
    <subcellularLocation>
        <location evidence="1">Cell inner membrane</location>
        <topology evidence="1">Peripheral membrane protein</topology>
    </subcellularLocation>
</comment>
<dbReference type="GO" id="GO:0015833">
    <property type="term" value="P:peptide transport"/>
    <property type="evidence" value="ECO:0007669"/>
    <property type="project" value="InterPro"/>
</dbReference>
<keyword evidence="3" id="KW-0813">Transport</keyword>
<dbReference type="InterPro" id="IPR027417">
    <property type="entry name" value="P-loop_NTPase"/>
</dbReference>
<dbReference type="PANTHER" id="PTHR43776:SF7">
    <property type="entry name" value="D,D-DIPEPTIDE TRANSPORT ATP-BINDING PROTEIN DDPF-RELATED"/>
    <property type="match status" value="1"/>
</dbReference>
<accession>A0A8B2NTU1</accession>
<dbReference type="GO" id="GO:0005524">
    <property type="term" value="F:ATP binding"/>
    <property type="evidence" value="ECO:0007669"/>
    <property type="project" value="UniProtKB-KW"/>
</dbReference>
<dbReference type="InterPro" id="IPR003439">
    <property type="entry name" value="ABC_transporter-like_ATP-bd"/>
</dbReference>
<dbReference type="AlphaFoldDB" id="A0A8B2NTU1"/>
<name>A0A8B2NTU1_9HYPH</name>
<comment type="caution">
    <text evidence="7">The sequence shown here is derived from an EMBL/GenBank/DDBJ whole genome shotgun (WGS) entry which is preliminary data.</text>
</comment>
<evidence type="ECO:0000313" key="7">
    <source>
        <dbReference type="EMBL" id="RAI02381.1"/>
    </source>
</evidence>
<feature type="domain" description="ABC transporter" evidence="6">
    <location>
        <begin position="15"/>
        <end position="263"/>
    </location>
</feature>
<keyword evidence="5 7" id="KW-0067">ATP-binding</keyword>
<evidence type="ECO:0000256" key="3">
    <source>
        <dbReference type="ARBA" id="ARBA00022448"/>
    </source>
</evidence>
<evidence type="ECO:0000313" key="8">
    <source>
        <dbReference type="Proteomes" id="UP000249590"/>
    </source>
</evidence>
<evidence type="ECO:0000259" key="6">
    <source>
        <dbReference type="PROSITE" id="PS50893"/>
    </source>
</evidence>
<dbReference type="InterPro" id="IPR003593">
    <property type="entry name" value="AAA+_ATPase"/>
</dbReference>
<dbReference type="PROSITE" id="PS50893">
    <property type="entry name" value="ABC_TRANSPORTER_2"/>
    <property type="match status" value="1"/>
</dbReference>
<dbReference type="InterPro" id="IPR017871">
    <property type="entry name" value="ABC_transporter-like_CS"/>
</dbReference>
<evidence type="ECO:0000256" key="4">
    <source>
        <dbReference type="ARBA" id="ARBA00022741"/>
    </source>
</evidence>
<dbReference type="Gene3D" id="3.40.50.300">
    <property type="entry name" value="P-loop containing nucleotide triphosphate hydrolases"/>
    <property type="match status" value="1"/>
</dbReference>
<evidence type="ECO:0000256" key="1">
    <source>
        <dbReference type="ARBA" id="ARBA00004417"/>
    </source>
</evidence>
<dbReference type="CDD" id="cd03257">
    <property type="entry name" value="ABC_NikE_OppD_transporters"/>
    <property type="match status" value="1"/>
</dbReference>
<proteinExistence type="inferred from homology"/>
<dbReference type="NCBIfam" id="TIGR01727">
    <property type="entry name" value="oligo_HPY"/>
    <property type="match status" value="1"/>
</dbReference>
<dbReference type="Proteomes" id="UP000249590">
    <property type="component" value="Unassembled WGS sequence"/>
</dbReference>
<comment type="similarity">
    <text evidence="2">Belongs to the ABC transporter superfamily.</text>
</comment>
<dbReference type="EMBL" id="QHHQ01000002">
    <property type="protein sequence ID" value="RAI02381.1"/>
    <property type="molecule type" value="Genomic_DNA"/>
</dbReference>
<evidence type="ECO:0000256" key="2">
    <source>
        <dbReference type="ARBA" id="ARBA00005417"/>
    </source>
</evidence>
<dbReference type="PROSITE" id="PS00211">
    <property type="entry name" value="ABC_TRANSPORTER_1"/>
    <property type="match status" value="1"/>
</dbReference>
<gene>
    <name evidence="7" type="ORF">DLJ53_13555</name>
</gene>
<dbReference type="InterPro" id="IPR050319">
    <property type="entry name" value="ABC_transp_ATP-bind"/>
</dbReference>
<dbReference type="RefSeq" id="WP_111345953.1">
    <property type="nucleotide sequence ID" value="NZ_JAIWKD010000002.1"/>
</dbReference>
<dbReference type="SMART" id="SM00382">
    <property type="entry name" value="AAA"/>
    <property type="match status" value="1"/>
</dbReference>
<keyword evidence="4" id="KW-0547">Nucleotide-binding</keyword>
<dbReference type="GO" id="GO:0005886">
    <property type="term" value="C:plasma membrane"/>
    <property type="evidence" value="ECO:0007669"/>
    <property type="project" value="UniProtKB-SubCell"/>
</dbReference>
<keyword evidence="8" id="KW-1185">Reference proteome</keyword>
<protein>
    <submittedName>
        <fullName evidence="7">Peptide ABC transporter ATP-binding protein</fullName>
    </submittedName>
</protein>
<dbReference type="FunFam" id="3.40.50.300:FF:000016">
    <property type="entry name" value="Oligopeptide ABC transporter ATP-binding component"/>
    <property type="match status" value="1"/>
</dbReference>
<dbReference type="GO" id="GO:0055085">
    <property type="term" value="P:transmembrane transport"/>
    <property type="evidence" value="ECO:0007669"/>
    <property type="project" value="UniProtKB-ARBA"/>
</dbReference>
<dbReference type="Pfam" id="PF00005">
    <property type="entry name" value="ABC_tran"/>
    <property type="match status" value="1"/>
</dbReference>
<dbReference type="GO" id="GO:0016887">
    <property type="term" value="F:ATP hydrolysis activity"/>
    <property type="evidence" value="ECO:0007669"/>
    <property type="project" value="InterPro"/>
</dbReference>
<dbReference type="InterPro" id="IPR013563">
    <property type="entry name" value="Oligopep_ABC_C"/>
</dbReference>